<accession>A0AB39CCX6</accession>
<dbReference type="InterPro" id="IPR057701">
    <property type="entry name" value="DUF7941"/>
</dbReference>
<sequence>MYIKDVKETLLNAFNKKTGLNLTVADVNFQSPGVWLQDGCNAKVTIAAKATSEYATGMCEILYNRYKVADALVDIRLDGNPGDYANTTDVLRYLREVNNVSAYDEDFYHVEISPTATSVVLTPRIDALVWLPPDPVTLIFDPK</sequence>
<protein>
    <submittedName>
        <fullName evidence="1">Virion structural protein</fullName>
    </submittedName>
</protein>
<dbReference type="Pfam" id="PF25613">
    <property type="entry name" value="DUF7941"/>
    <property type="match status" value="1"/>
</dbReference>
<name>A0AB39CCX6_9VIRU</name>
<evidence type="ECO:0000313" key="1">
    <source>
        <dbReference type="EMBL" id="XDJ14807.1"/>
    </source>
</evidence>
<organism evidence="1">
    <name type="scientific">Pseudomonas phage RVTF4</name>
    <dbReference type="NCBI Taxonomy" id="3236931"/>
    <lineage>
        <taxon>Viruses</taxon>
    </lineage>
</organism>
<dbReference type="EMBL" id="PQ015378">
    <property type="protein sequence ID" value="XDJ14807.1"/>
    <property type="molecule type" value="Genomic_DNA"/>
</dbReference>
<reference evidence="1" key="1">
    <citation type="submission" date="2024-07" db="EMBL/GenBank/DDBJ databases">
        <authorList>
            <person name="Bringhurst R.M."/>
            <person name="Homer T.E."/>
        </authorList>
    </citation>
    <scope>NUCLEOTIDE SEQUENCE</scope>
</reference>
<proteinExistence type="predicted"/>